<dbReference type="InterPro" id="IPR058982">
    <property type="entry name" value="Beta-barrel_AprE"/>
</dbReference>
<dbReference type="HOGENOM" id="CLU_023976_1_1_5"/>
<dbReference type="STRING" id="991905.SL003B_2848"/>
<feature type="domain" description="AprE-like long alpha-helical hairpin" evidence="11">
    <location>
        <begin position="98"/>
        <end position="290"/>
    </location>
</feature>
<dbReference type="Gene3D" id="2.40.50.100">
    <property type="match status" value="1"/>
</dbReference>
<keyword evidence="6 9" id="KW-0812">Transmembrane</keyword>
<dbReference type="NCBIfam" id="TIGR01843">
    <property type="entry name" value="type_I_hlyD"/>
    <property type="match status" value="1"/>
</dbReference>
<dbReference type="PRINTS" id="PR01490">
    <property type="entry name" value="RTXTOXIND"/>
</dbReference>
<evidence type="ECO:0000256" key="1">
    <source>
        <dbReference type="ARBA" id="ARBA00004377"/>
    </source>
</evidence>
<keyword evidence="5 9" id="KW-0997">Cell inner membrane</keyword>
<keyword evidence="13" id="KW-0378">Hydrolase</keyword>
<dbReference type="Pfam" id="PF26002">
    <property type="entry name" value="Beta-barrel_AprE"/>
    <property type="match status" value="1"/>
</dbReference>
<keyword evidence="14" id="KW-1185">Reference proteome</keyword>
<keyword evidence="3 9" id="KW-0813">Transport</keyword>
<reference evidence="13 14" key="1">
    <citation type="journal article" date="2011" name="J. Bacteriol.">
        <title>Complete genome sequence of Polymorphum gilvum SL003B-26A1T, a crude oil-degrading bacterium from oil-polluted saline soil.</title>
        <authorList>
            <person name="Li S.G."/>
            <person name="Tang Y.Q."/>
            <person name="Nie Y."/>
            <person name="Cai M."/>
            <person name="Wu X.L."/>
        </authorList>
    </citation>
    <scope>NUCLEOTIDE SEQUENCE [LARGE SCALE GENOMIC DNA]</scope>
    <source>
        <strain evidence="14">LMG 25793 / CGMCC 1.9160 / SL003B-26A1</strain>
    </source>
</reference>
<evidence type="ECO:0000259" key="11">
    <source>
        <dbReference type="Pfam" id="PF25994"/>
    </source>
</evidence>
<dbReference type="eggNOG" id="COG0845">
    <property type="taxonomic scope" value="Bacteria"/>
</dbReference>
<feature type="coiled-coil region" evidence="10">
    <location>
        <begin position="154"/>
        <end position="188"/>
    </location>
</feature>
<evidence type="ECO:0000256" key="7">
    <source>
        <dbReference type="ARBA" id="ARBA00022989"/>
    </source>
</evidence>
<dbReference type="Proteomes" id="UP000008130">
    <property type="component" value="Chromosome"/>
</dbReference>
<dbReference type="PANTHER" id="PTHR30386">
    <property type="entry name" value="MEMBRANE FUSION SUBUNIT OF EMRAB-TOLC MULTIDRUG EFFLUX PUMP"/>
    <property type="match status" value="1"/>
</dbReference>
<keyword evidence="4 9" id="KW-1003">Cell membrane</keyword>
<evidence type="ECO:0000256" key="9">
    <source>
        <dbReference type="RuleBase" id="RU365093"/>
    </source>
</evidence>
<gene>
    <name evidence="13" type="ordered locus">SL003B_2848</name>
</gene>
<dbReference type="GO" id="GO:0015031">
    <property type="term" value="P:protein transport"/>
    <property type="evidence" value="ECO:0007669"/>
    <property type="project" value="InterPro"/>
</dbReference>
<dbReference type="GO" id="GO:0006508">
    <property type="term" value="P:proteolysis"/>
    <property type="evidence" value="ECO:0007669"/>
    <property type="project" value="UniProtKB-KW"/>
</dbReference>
<dbReference type="OrthoDB" id="9810980at2"/>
<protein>
    <recommendedName>
        <fullName evidence="9">Membrane fusion protein (MFP) family protein</fullName>
    </recommendedName>
</protein>
<evidence type="ECO:0000256" key="3">
    <source>
        <dbReference type="ARBA" id="ARBA00022448"/>
    </source>
</evidence>
<dbReference type="InterPro" id="IPR058781">
    <property type="entry name" value="HH_AprE-like"/>
</dbReference>
<feature type="transmembrane region" description="Helical" evidence="9">
    <location>
        <begin position="21"/>
        <end position="42"/>
    </location>
</feature>
<evidence type="ECO:0000256" key="5">
    <source>
        <dbReference type="ARBA" id="ARBA00022519"/>
    </source>
</evidence>
<dbReference type="Gene3D" id="2.40.30.170">
    <property type="match status" value="1"/>
</dbReference>
<name>F2J697_POLGS</name>
<dbReference type="EMBL" id="CP002568">
    <property type="protein sequence ID" value="ADZ71271.1"/>
    <property type="molecule type" value="Genomic_DNA"/>
</dbReference>
<keyword evidence="10" id="KW-0175">Coiled coil</keyword>
<accession>F2J697</accession>
<evidence type="ECO:0000313" key="13">
    <source>
        <dbReference type="EMBL" id="ADZ71271.1"/>
    </source>
</evidence>
<dbReference type="InterPro" id="IPR010129">
    <property type="entry name" value="T1SS_HlyD"/>
</dbReference>
<comment type="subcellular location">
    <subcellularLocation>
        <location evidence="1 9">Cell inner membrane</location>
        <topology evidence="1 9">Single-pass membrane protein</topology>
    </subcellularLocation>
</comment>
<sequence>MSLSPAVHDLDGRLGASIRRHLLAALALAAALVGGLGGWAAVTEIAGAVVATGTLVVETNVKAVQHQEGGIVRQIAVRDGDLVEAGDLLLRLDDTVTRANLAIVTRQLADLAAQEARLVAERDGRAEIVFGARPQGLQAADLAADLADVERSQVELLEARRASRTGRKKQLEEQIRQFDKQVEGLEAQRLAKGREIELIDDELADLIGLLDKKLVARNRVTALQRDKARLEGDYGSLIAQIAQSREAISERRLLILQIDDEARAEVLEQLQDVRGRLARLEEQRIAAEDQLARIDIRAPRAGYVHQLAVHTIGGVVGAGETVMLIVPREDLLVVEAKVQPVDIDQLAPGRDATVRFPSFDQRTTPELAARLVTVAADLTVDPATGAGYYAARLAIPDAELARLDGQTLVPGMPVEIFIRTRERTVLSYLVKPVADQIAHALRER</sequence>
<keyword evidence="13" id="KW-0645">Protease</keyword>
<feature type="domain" description="AprE-like beta-barrel" evidence="12">
    <location>
        <begin position="332"/>
        <end position="421"/>
    </location>
</feature>
<dbReference type="InterPro" id="IPR050739">
    <property type="entry name" value="MFP"/>
</dbReference>
<evidence type="ECO:0000256" key="2">
    <source>
        <dbReference type="ARBA" id="ARBA00009477"/>
    </source>
</evidence>
<dbReference type="PANTHER" id="PTHR30386:SF17">
    <property type="entry name" value="ALKALINE PROTEASE SECRETION PROTEIN APRE"/>
    <property type="match status" value="1"/>
</dbReference>
<organism evidence="13 14">
    <name type="scientific">Polymorphum gilvum (strain LMG 25793 / CGMCC 1.9160 / SL003B-26A1)</name>
    <dbReference type="NCBI Taxonomy" id="991905"/>
    <lineage>
        <taxon>Bacteria</taxon>
        <taxon>Pseudomonadati</taxon>
        <taxon>Pseudomonadota</taxon>
        <taxon>Alphaproteobacteria</taxon>
        <taxon>Rhodobacterales</taxon>
        <taxon>Paracoccaceae</taxon>
        <taxon>Polymorphum</taxon>
    </lineage>
</organism>
<dbReference type="SUPFAM" id="SSF111369">
    <property type="entry name" value="HlyD-like secretion proteins"/>
    <property type="match status" value="1"/>
</dbReference>
<dbReference type="GO" id="GO:0005886">
    <property type="term" value="C:plasma membrane"/>
    <property type="evidence" value="ECO:0007669"/>
    <property type="project" value="UniProtKB-SubCell"/>
</dbReference>
<proteinExistence type="inferred from homology"/>
<feature type="coiled-coil region" evidence="10">
    <location>
        <begin position="263"/>
        <end position="297"/>
    </location>
</feature>
<evidence type="ECO:0000256" key="4">
    <source>
        <dbReference type="ARBA" id="ARBA00022475"/>
    </source>
</evidence>
<evidence type="ECO:0000313" key="14">
    <source>
        <dbReference type="Proteomes" id="UP000008130"/>
    </source>
</evidence>
<keyword evidence="7 9" id="KW-1133">Transmembrane helix</keyword>
<keyword evidence="8 9" id="KW-0472">Membrane</keyword>
<dbReference type="GO" id="GO:0008233">
    <property type="term" value="F:peptidase activity"/>
    <property type="evidence" value="ECO:0007669"/>
    <property type="project" value="UniProtKB-KW"/>
</dbReference>
<dbReference type="PATRIC" id="fig|991905.3.peg.2922"/>
<dbReference type="Pfam" id="PF25994">
    <property type="entry name" value="HH_AprE"/>
    <property type="match status" value="1"/>
</dbReference>
<evidence type="ECO:0000256" key="10">
    <source>
        <dbReference type="SAM" id="Coils"/>
    </source>
</evidence>
<comment type="similarity">
    <text evidence="2 9">Belongs to the membrane fusion protein (MFP) (TC 8.A.1) family.</text>
</comment>
<evidence type="ECO:0000256" key="6">
    <source>
        <dbReference type="ARBA" id="ARBA00022692"/>
    </source>
</evidence>
<dbReference type="RefSeq" id="WP_013653584.1">
    <property type="nucleotide sequence ID" value="NC_015259.1"/>
</dbReference>
<evidence type="ECO:0000259" key="12">
    <source>
        <dbReference type="Pfam" id="PF26002"/>
    </source>
</evidence>
<evidence type="ECO:0000256" key="8">
    <source>
        <dbReference type="ARBA" id="ARBA00023136"/>
    </source>
</evidence>
<dbReference type="KEGG" id="pgv:SL003B_2848"/>
<dbReference type="AlphaFoldDB" id="F2J697"/>